<dbReference type="Pfam" id="PF13472">
    <property type="entry name" value="Lipase_GDSL_2"/>
    <property type="match status" value="1"/>
</dbReference>
<proteinExistence type="predicted"/>
<dbReference type="GO" id="GO:0016788">
    <property type="term" value="F:hydrolase activity, acting on ester bonds"/>
    <property type="evidence" value="ECO:0007669"/>
    <property type="project" value="InterPro"/>
</dbReference>
<gene>
    <name evidence="4" type="ORF">ccrud_02675</name>
</gene>
<dbReference type="CDD" id="cd01823">
    <property type="entry name" value="SEST_like"/>
    <property type="match status" value="1"/>
</dbReference>
<keyword evidence="2" id="KW-1015">Disulfide bond</keyword>
<protein>
    <submittedName>
        <fullName evidence="4">Hydrolase</fullName>
    </submittedName>
</protein>
<sequence>MVRRKFLNVVGAAIVAIFLATGILPVAQGQSLGSSAVQKADFLRGVTSSEGIPDAQAFAGGAKVVVFGDSHASGTNAPFRVDERGCLKGHLSWPAQLQATQGLAQGDLIDLSCNGASINSTGFHFSDEVRHAEALGAIGPKTENIFIQFGKNDQWGHSSINLRYSVINCLFDLVNGCGERAVAAGTMQDPAAVTGENYAERMKPVIDYLKYYAPNAHITLLGYQEYMPRTGSEICVRIGGTEMRKPDAVNLVSYMNQLEAAIRDASEILEVQHVDLREATAGHSSCSADPWVNGVLDMRVNAVGGTWHPSPKGDAVTAGMLSAQL</sequence>
<keyword evidence="4" id="KW-0378">Hydrolase</keyword>
<accession>A0A172QRD5</accession>
<feature type="active site" evidence="1">
    <location>
        <position position="308"/>
    </location>
</feature>
<organism evidence="4 5">
    <name type="scientific">Corynebacterium crudilactis</name>
    <dbReference type="NCBI Taxonomy" id="1652495"/>
    <lineage>
        <taxon>Bacteria</taxon>
        <taxon>Bacillati</taxon>
        <taxon>Actinomycetota</taxon>
        <taxon>Actinomycetes</taxon>
        <taxon>Mycobacteriales</taxon>
        <taxon>Corynebacteriaceae</taxon>
        <taxon>Corynebacterium</taxon>
    </lineage>
</organism>
<dbReference type="PANTHER" id="PTHR37981">
    <property type="entry name" value="LIPASE 2"/>
    <property type="match status" value="1"/>
</dbReference>
<evidence type="ECO:0000259" key="3">
    <source>
        <dbReference type="Pfam" id="PF13472"/>
    </source>
</evidence>
<dbReference type="KEGG" id="ccjz:ccrud_02675"/>
<dbReference type="STRING" id="1652495.ccrud_02675"/>
<dbReference type="InterPro" id="IPR036514">
    <property type="entry name" value="SGNH_hydro_sf"/>
</dbReference>
<dbReference type="Gene3D" id="3.40.50.1110">
    <property type="entry name" value="SGNH hydrolase"/>
    <property type="match status" value="1"/>
</dbReference>
<dbReference type="PANTHER" id="PTHR37981:SF1">
    <property type="entry name" value="SGNH HYDROLASE-TYPE ESTERASE DOMAIN-CONTAINING PROTEIN"/>
    <property type="match status" value="1"/>
</dbReference>
<feature type="active site" description="Nucleophile" evidence="1">
    <location>
        <position position="70"/>
    </location>
</feature>
<reference evidence="4 5" key="1">
    <citation type="submission" date="2016-05" db="EMBL/GenBank/DDBJ databases">
        <title>Complete genome sequence of Corynebacterium crudilactis, a new Corynebacterium species isolated from raw cow's milk.</title>
        <authorList>
            <person name="Christian R."/>
            <person name="Zimmermann J."/>
            <person name="Lipski A."/>
            <person name="Kalinowski J."/>
        </authorList>
    </citation>
    <scope>NUCLEOTIDE SEQUENCE [LARGE SCALE GENOMIC DNA]</scope>
    <source>
        <strain evidence="4 5">JZ16</strain>
    </source>
</reference>
<dbReference type="SUPFAM" id="SSF52266">
    <property type="entry name" value="SGNH hydrolase"/>
    <property type="match status" value="1"/>
</dbReference>
<feature type="disulfide bond" evidence="2">
    <location>
        <begin position="169"/>
        <end position="177"/>
    </location>
</feature>
<name>A0A172QRD5_9CORY</name>
<dbReference type="GO" id="GO:0006629">
    <property type="term" value="P:lipid metabolic process"/>
    <property type="evidence" value="ECO:0007669"/>
    <property type="project" value="TreeGrafter"/>
</dbReference>
<feature type="domain" description="SGNH hydrolase-type esterase" evidence="3">
    <location>
        <begin position="66"/>
        <end position="315"/>
    </location>
</feature>
<dbReference type="AlphaFoldDB" id="A0A172QRD5"/>
<dbReference type="InterPro" id="IPR013830">
    <property type="entry name" value="SGNH_hydro"/>
</dbReference>
<keyword evidence="5" id="KW-1185">Reference proteome</keyword>
<evidence type="ECO:0000256" key="2">
    <source>
        <dbReference type="PIRSR" id="PIRSR637460-2"/>
    </source>
</evidence>
<dbReference type="EMBL" id="CP015622">
    <property type="protein sequence ID" value="ANE03220.1"/>
    <property type="molecule type" value="Genomic_DNA"/>
</dbReference>
<dbReference type="OrthoDB" id="4393918at2"/>
<evidence type="ECO:0000313" key="5">
    <source>
        <dbReference type="Proteomes" id="UP000076929"/>
    </source>
</evidence>
<evidence type="ECO:0000256" key="1">
    <source>
        <dbReference type="PIRSR" id="PIRSR637460-1"/>
    </source>
</evidence>
<dbReference type="Proteomes" id="UP000076929">
    <property type="component" value="Chromosome"/>
</dbReference>
<dbReference type="RefSeq" id="WP_066564494.1">
    <property type="nucleotide sequence ID" value="NZ_CP015622.1"/>
</dbReference>
<feature type="disulfide bond" evidence="2">
    <location>
        <begin position="235"/>
        <end position="286"/>
    </location>
</feature>
<feature type="disulfide bond" evidence="2">
    <location>
        <begin position="86"/>
        <end position="113"/>
    </location>
</feature>
<evidence type="ECO:0000313" key="4">
    <source>
        <dbReference type="EMBL" id="ANE03220.1"/>
    </source>
</evidence>
<dbReference type="InterPro" id="IPR037460">
    <property type="entry name" value="SEST-like"/>
</dbReference>